<sequence length="334" mass="35815">MSGSYTQELEVAQKAVRIAAQVCQAVQQAITTESLAKKDKSPVTVADFASQAVICRELQAAFPDDPVIGEEDSAELKTAEAAPFLENVQKELSQIGIDGSPEDICGWIDRGGSHTYASRFWTLDPIDGTKGFLRGEQYAVSLALIVDGKIDVALLGCPNLYSEPNNQGTKGVLLYAVRGQGAWQVPLSGGEPQQIHCSSAETFSDARLCESVESGHSAHGLSARVADALGIKNDPVRLDSQAKYAVVARGDADIYLRLPTRPGYREKIWDHAGGVLVVEEAGGKVTDVTGKPLEFTYGHQLEENLGVIVTNGKLHEAVVSKVVEARQAEEAQQQ</sequence>
<dbReference type="Gene3D" id="3.40.190.80">
    <property type="match status" value="1"/>
</dbReference>
<keyword evidence="5 11" id="KW-0378">Hydrolase</keyword>
<dbReference type="InterPro" id="IPR020583">
    <property type="entry name" value="Inositol_monoP_metal-BS"/>
</dbReference>
<dbReference type="GO" id="GO:0000103">
    <property type="term" value="P:sulfate assimilation"/>
    <property type="evidence" value="ECO:0007669"/>
    <property type="project" value="TreeGrafter"/>
</dbReference>
<dbReference type="RefSeq" id="WP_144993030.1">
    <property type="nucleotide sequence ID" value="NZ_CP036281.1"/>
</dbReference>
<feature type="binding site" evidence="10">
    <location>
        <position position="126"/>
    </location>
    <ligand>
        <name>Mg(2+)</name>
        <dbReference type="ChEBI" id="CHEBI:18420"/>
        <label>1</label>
        <note>catalytic</note>
    </ligand>
</feature>
<feature type="binding site" evidence="10">
    <location>
        <position position="270"/>
    </location>
    <ligand>
        <name>Mg(2+)</name>
        <dbReference type="ChEBI" id="CHEBI:18420"/>
        <label>1</label>
        <note>catalytic</note>
    </ligand>
</feature>
<dbReference type="FunFam" id="3.40.190.80:FF:000003">
    <property type="entry name" value="PAP-specific phosphatase HAL2-like"/>
    <property type="match status" value="1"/>
</dbReference>
<dbReference type="PROSITE" id="PS00629">
    <property type="entry name" value="IMP_1"/>
    <property type="match status" value="1"/>
</dbReference>
<keyword evidence="6 10" id="KW-0460">Magnesium</keyword>
<dbReference type="CDD" id="cd01517">
    <property type="entry name" value="PAP_phosphatase"/>
    <property type="match status" value="1"/>
</dbReference>
<dbReference type="PANTHER" id="PTHR43200">
    <property type="entry name" value="PHOSPHATASE"/>
    <property type="match status" value="1"/>
</dbReference>
<dbReference type="PROSITE" id="PS00630">
    <property type="entry name" value="IMP_2"/>
    <property type="match status" value="1"/>
</dbReference>
<dbReference type="InterPro" id="IPR051090">
    <property type="entry name" value="Inositol_monoP_superfamily"/>
</dbReference>
<proteinExistence type="inferred from homology"/>
<dbReference type="OrthoDB" id="9772456at2"/>
<dbReference type="PRINTS" id="PR00377">
    <property type="entry name" value="IMPHPHTASES"/>
</dbReference>
<name>A0A518CIC2_9PLAN</name>
<comment type="similarity">
    <text evidence="2">Belongs to the inositol monophosphatase superfamily.</text>
</comment>
<dbReference type="GO" id="GO:0008441">
    <property type="term" value="F:3'(2'),5'-bisphosphate nucleotidase activity"/>
    <property type="evidence" value="ECO:0007669"/>
    <property type="project" value="UniProtKB-EC"/>
</dbReference>
<dbReference type="InterPro" id="IPR020550">
    <property type="entry name" value="Inositol_monophosphatase_CS"/>
</dbReference>
<dbReference type="KEGG" id="plon:Pla110_06180"/>
<dbReference type="GO" id="GO:0046854">
    <property type="term" value="P:phosphatidylinositol phosphate biosynthetic process"/>
    <property type="evidence" value="ECO:0007669"/>
    <property type="project" value="InterPro"/>
</dbReference>
<evidence type="ECO:0000313" key="11">
    <source>
        <dbReference type="EMBL" id="QDU78914.1"/>
    </source>
</evidence>
<evidence type="ECO:0000256" key="6">
    <source>
        <dbReference type="ARBA" id="ARBA00022842"/>
    </source>
</evidence>
<dbReference type="SUPFAM" id="SSF56655">
    <property type="entry name" value="Carbohydrate phosphatase"/>
    <property type="match status" value="1"/>
</dbReference>
<evidence type="ECO:0000256" key="5">
    <source>
        <dbReference type="ARBA" id="ARBA00022801"/>
    </source>
</evidence>
<dbReference type="PANTHER" id="PTHR43200:SF6">
    <property type="entry name" value="3'(2'),5'-BISPHOSPHATE NUCLEOTIDASE"/>
    <property type="match status" value="1"/>
</dbReference>
<feature type="binding site" evidence="10">
    <location>
        <position position="127"/>
    </location>
    <ligand>
        <name>Mg(2+)</name>
        <dbReference type="ChEBI" id="CHEBI:18420"/>
        <label>1</label>
        <note>catalytic</note>
    </ligand>
</feature>
<evidence type="ECO:0000256" key="10">
    <source>
        <dbReference type="PIRSR" id="PIRSR600760-2"/>
    </source>
</evidence>
<keyword evidence="4 10" id="KW-0479">Metal-binding</keyword>
<comment type="catalytic activity">
    <reaction evidence="8">
        <text>adenosine 3',5'-bisphosphate + H2O = AMP + phosphate</text>
        <dbReference type="Rhea" id="RHEA:10040"/>
        <dbReference type="ChEBI" id="CHEBI:15377"/>
        <dbReference type="ChEBI" id="CHEBI:43474"/>
        <dbReference type="ChEBI" id="CHEBI:58343"/>
        <dbReference type="ChEBI" id="CHEBI:456215"/>
        <dbReference type="EC" id="3.1.3.7"/>
    </reaction>
    <physiologicalReaction direction="left-to-right" evidence="8">
        <dbReference type="Rhea" id="RHEA:10041"/>
    </physiologicalReaction>
</comment>
<dbReference type="InterPro" id="IPR000760">
    <property type="entry name" value="Inositol_monophosphatase-like"/>
</dbReference>
<feature type="binding site" evidence="10">
    <location>
        <position position="70"/>
    </location>
    <ligand>
        <name>Mg(2+)</name>
        <dbReference type="ChEBI" id="CHEBI:18420"/>
        <label>1</label>
        <note>catalytic</note>
    </ligand>
</feature>
<dbReference type="AlphaFoldDB" id="A0A518CIC2"/>
<comment type="catalytic activity">
    <reaction evidence="9">
        <text>3'-phosphoadenylyl sulfate + H2O = adenosine 5'-phosphosulfate + phosphate</text>
        <dbReference type="Rhea" id="RHEA:77639"/>
        <dbReference type="ChEBI" id="CHEBI:15377"/>
        <dbReference type="ChEBI" id="CHEBI:43474"/>
        <dbReference type="ChEBI" id="CHEBI:58243"/>
        <dbReference type="ChEBI" id="CHEBI:58339"/>
        <dbReference type="EC" id="3.1.3.7"/>
    </reaction>
    <physiologicalReaction direction="left-to-right" evidence="9">
        <dbReference type="Rhea" id="RHEA:77640"/>
    </physiologicalReaction>
</comment>
<gene>
    <name evidence="11" type="primary">hisN_1</name>
    <name evidence="11" type="ORF">Pla110_06180</name>
</gene>
<evidence type="ECO:0000256" key="2">
    <source>
        <dbReference type="ARBA" id="ARBA00009759"/>
    </source>
</evidence>
<dbReference type="Proteomes" id="UP000317178">
    <property type="component" value="Chromosome"/>
</dbReference>
<evidence type="ECO:0000256" key="7">
    <source>
        <dbReference type="ARBA" id="ARBA00044466"/>
    </source>
</evidence>
<comment type="cofactor">
    <cofactor evidence="1 10">
        <name>Mg(2+)</name>
        <dbReference type="ChEBI" id="CHEBI:18420"/>
    </cofactor>
</comment>
<dbReference type="NCBIfam" id="TIGR01330">
    <property type="entry name" value="bisphos_HAL2"/>
    <property type="match status" value="1"/>
</dbReference>
<evidence type="ECO:0000313" key="12">
    <source>
        <dbReference type="Proteomes" id="UP000317178"/>
    </source>
</evidence>
<comment type="catalytic activity">
    <reaction evidence="7">
        <text>adenosine 2',5'-bisphosphate + H2O = AMP + phosphate</text>
        <dbReference type="Rhea" id="RHEA:77643"/>
        <dbReference type="ChEBI" id="CHEBI:15377"/>
        <dbReference type="ChEBI" id="CHEBI:43474"/>
        <dbReference type="ChEBI" id="CHEBI:194156"/>
        <dbReference type="ChEBI" id="CHEBI:456215"/>
        <dbReference type="EC" id="3.1.3.7"/>
    </reaction>
    <physiologicalReaction direction="left-to-right" evidence="7">
        <dbReference type="Rhea" id="RHEA:77644"/>
    </physiologicalReaction>
</comment>
<dbReference type="Gene3D" id="3.30.540.10">
    <property type="entry name" value="Fructose-1,6-Bisphosphatase, subunit A, domain 1"/>
    <property type="match status" value="1"/>
</dbReference>
<evidence type="ECO:0000256" key="4">
    <source>
        <dbReference type="ARBA" id="ARBA00022723"/>
    </source>
</evidence>
<evidence type="ECO:0000256" key="9">
    <source>
        <dbReference type="ARBA" id="ARBA00044484"/>
    </source>
</evidence>
<dbReference type="EC" id="3.1.3.7" evidence="3"/>
<feature type="binding site" evidence="10">
    <location>
        <position position="124"/>
    </location>
    <ligand>
        <name>Mg(2+)</name>
        <dbReference type="ChEBI" id="CHEBI:18420"/>
        <label>1</label>
        <note>catalytic</note>
    </ligand>
</feature>
<evidence type="ECO:0000256" key="3">
    <source>
        <dbReference type="ARBA" id="ARBA00012633"/>
    </source>
</evidence>
<dbReference type="GO" id="GO:0046872">
    <property type="term" value="F:metal ion binding"/>
    <property type="evidence" value="ECO:0007669"/>
    <property type="project" value="UniProtKB-KW"/>
</dbReference>
<evidence type="ECO:0000256" key="8">
    <source>
        <dbReference type="ARBA" id="ARBA00044479"/>
    </source>
</evidence>
<dbReference type="EMBL" id="CP036281">
    <property type="protein sequence ID" value="QDU78914.1"/>
    <property type="molecule type" value="Genomic_DNA"/>
</dbReference>
<keyword evidence="12" id="KW-1185">Reference proteome</keyword>
<reference evidence="11 12" key="1">
    <citation type="submission" date="2019-02" db="EMBL/GenBank/DDBJ databases">
        <title>Deep-cultivation of Planctomycetes and their phenomic and genomic characterization uncovers novel biology.</title>
        <authorList>
            <person name="Wiegand S."/>
            <person name="Jogler M."/>
            <person name="Boedeker C."/>
            <person name="Pinto D."/>
            <person name="Vollmers J."/>
            <person name="Rivas-Marin E."/>
            <person name="Kohn T."/>
            <person name="Peeters S.H."/>
            <person name="Heuer A."/>
            <person name="Rast P."/>
            <person name="Oberbeckmann S."/>
            <person name="Bunk B."/>
            <person name="Jeske O."/>
            <person name="Meyerdierks A."/>
            <person name="Storesund J.E."/>
            <person name="Kallscheuer N."/>
            <person name="Luecker S."/>
            <person name="Lage O.M."/>
            <person name="Pohl T."/>
            <person name="Merkel B.J."/>
            <person name="Hornburger P."/>
            <person name="Mueller R.-W."/>
            <person name="Bruemmer F."/>
            <person name="Labrenz M."/>
            <person name="Spormann A.M."/>
            <person name="Op den Camp H."/>
            <person name="Overmann J."/>
            <person name="Amann R."/>
            <person name="Jetten M.S.M."/>
            <person name="Mascher T."/>
            <person name="Medema M.H."/>
            <person name="Devos D.P."/>
            <person name="Kaster A.-K."/>
            <person name="Ovreas L."/>
            <person name="Rohde M."/>
            <person name="Galperin M.Y."/>
            <person name="Jogler C."/>
        </authorList>
    </citation>
    <scope>NUCLEOTIDE SEQUENCE [LARGE SCALE GENOMIC DNA]</scope>
    <source>
        <strain evidence="11 12">Pla110</strain>
    </source>
</reference>
<protein>
    <recommendedName>
        <fullName evidence="3">3'(2'),5'-bisphosphate nucleotidase</fullName>
        <ecNumber evidence="3">3.1.3.7</ecNumber>
    </recommendedName>
</protein>
<organism evidence="11 12">
    <name type="scientific">Polystyrenella longa</name>
    <dbReference type="NCBI Taxonomy" id="2528007"/>
    <lineage>
        <taxon>Bacteria</taxon>
        <taxon>Pseudomonadati</taxon>
        <taxon>Planctomycetota</taxon>
        <taxon>Planctomycetia</taxon>
        <taxon>Planctomycetales</taxon>
        <taxon>Planctomycetaceae</taxon>
        <taxon>Polystyrenella</taxon>
    </lineage>
</organism>
<dbReference type="InterPro" id="IPR006239">
    <property type="entry name" value="DPNP"/>
</dbReference>
<dbReference type="Pfam" id="PF00459">
    <property type="entry name" value="Inositol_P"/>
    <property type="match status" value="1"/>
</dbReference>
<evidence type="ECO:0000256" key="1">
    <source>
        <dbReference type="ARBA" id="ARBA00001946"/>
    </source>
</evidence>
<accession>A0A518CIC2</accession>